<accession>A0ABV5FGR0</accession>
<comment type="caution">
    <text evidence="5">The sequence shown here is derived from an EMBL/GenBank/DDBJ whole genome shotgun (WGS) entry which is preliminary data.</text>
</comment>
<dbReference type="InterPro" id="IPR033900">
    <property type="entry name" value="Gram_neg_porin_domain"/>
</dbReference>
<evidence type="ECO:0000256" key="2">
    <source>
        <dbReference type="ARBA" id="ARBA00022729"/>
    </source>
</evidence>
<reference evidence="5 6" key="1">
    <citation type="submission" date="2024-09" db="EMBL/GenBank/DDBJ databases">
        <authorList>
            <person name="Sun Q."/>
            <person name="Mori K."/>
        </authorList>
    </citation>
    <scope>NUCLEOTIDE SEQUENCE [LARGE SCALE GENOMIC DNA]</scope>
    <source>
        <strain evidence="5 6">CECT 7908</strain>
    </source>
</reference>
<proteinExistence type="predicted"/>
<organism evidence="5 6">
    <name type="scientific">Flavobacterium branchiarum</name>
    <dbReference type="NCBI Taxonomy" id="1114870"/>
    <lineage>
        <taxon>Bacteria</taxon>
        <taxon>Pseudomonadati</taxon>
        <taxon>Bacteroidota</taxon>
        <taxon>Flavobacteriia</taxon>
        <taxon>Flavobacteriales</taxon>
        <taxon>Flavobacteriaceae</taxon>
        <taxon>Flavobacterium</taxon>
    </lineage>
</organism>
<dbReference type="Pfam" id="PF13609">
    <property type="entry name" value="Porin_4"/>
    <property type="match status" value="1"/>
</dbReference>
<keyword evidence="6" id="KW-1185">Reference proteome</keyword>
<sequence>MRGIICVICFLYLSLSSLYSQESIDTVGISFKPYTSLRGQVAVFDKQMELQENASRIGTELNIKKGKIEFIAGLELQVNLFRGSTSFSADASLSEGFINIQTTQTQQVFGNRLGYLGFSIEKYGVITIGKQWSVYRDISSYTDRFNVFGARASATFVGGTDGGASGTGRADQSVIYRNKIGPLYFGAQIQARGSNNDQFIDGLGFSTQLKIAQDFFVGMAFNRAFLNEKTINNGQILGLSGNPTYITFGTKYIGNKIDFSVIYAMQENGDFTQGLYLDSELNIMKPTVVFDAKGIEVFGKYKFNKLSILIGYNLYVPAEGRISKVFDQSIIDHRFKRNDFITGLSYMPIKYIQFYSEQRVSFGKNSIGEKEKSVFTLGMKIDLSKSFNKAVLL</sequence>
<dbReference type="Gene3D" id="2.40.160.10">
    <property type="entry name" value="Porin"/>
    <property type="match status" value="1"/>
</dbReference>
<keyword evidence="2" id="KW-0732">Signal</keyword>
<dbReference type="RefSeq" id="WP_290265080.1">
    <property type="nucleotide sequence ID" value="NZ_JAUFQQ010000003.1"/>
</dbReference>
<evidence type="ECO:0000259" key="4">
    <source>
        <dbReference type="Pfam" id="PF13609"/>
    </source>
</evidence>
<dbReference type="PANTHER" id="PTHR34501:SF2">
    <property type="entry name" value="OUTER MEMBRANE PORIN F-RELATED"/>
    <property type="match status" value="1"/>
</dbReference>
<keyword evidence="3" id="KW-0472">Membrane</keyword>
<evidence type="ECO:0000256" key="1">
    <source>
        <dbReference type="ARBA" id="ARBA00004571"/>
    </source>
</evidence>
<protein>
    <submittedName>
        <fullName evidence="5">Porin</fullName>
    </submittedName>
</protein>
<evidence type="ECO:0000313" key="6">
    <source>
        <dbReference type="Proteomes" id="UP001589589"/>
    </source>
</evidence>
<dbReference type="SUPFAM" id="SSF56935">
    <property type="entry name" value="Porins"/>
    <property type="match status" value="1"/>
</dbReference>
<evidence type="ECO:0000313" key="5">
    <source>
        <dbReference type="EMBL" id="MFB9062718.1"/>
    </source>
</evidence>
<gene>
    <name evidence="5" type="ORF">ACFFUQ_01715</name>
</gene>
<name>A0ABV5FGR0_9FLAO</name>
<dbReference type="Proteomes" id="UP001589589">
    <property type="component" value="Unassembled WGS sequence"/>
</dbReference>
<dbReference type="PANTHER" id="PTHR34501">
    <property type="entry name" value="PROTEIN YDDL-RELATED"/>
    <property type="match status" value="1"/>
</dbReference>
<comment type="subcellular location">
    <subcellularLocation>
        <location evidence="1">Cell outer membrane</location>
        <topology evidence="1">Multi-pass membrane protein</topology>
    </subcellularLocation>
</comment>
<dbReference type="InterPro" id="IPR023614">
    <property type="entry name" value="Porin_dom_sf"/>
</dbReference>
<feature type="domain" description="Porin" evidence="4">
    <location>
        <begin position="87"/>
        <end position="315"/>
    </location>
</feature>
<evidence type="ECO:0000256" key="3">
    <source>
        <dbReference type="ARBA" id="ARBA00023136"/>
    </source>
</evidence>
<dbReference type="InterPro" id="IPR050298">
    <property type="entry name" value="Gram-neg_bact_OMP"/>
</dbReference>
<dbReference type="EMBL" id="JBHMEX010000007">
    <property type="protein sequence ID" value="MFB9062718.1"/>
    <property type="molecule type" value="Genomic_DNA"/>
</dbReference>